<dbReference type="OrthoDB" id="997343at2"/>
<sequence length="275" mass="30453">MNPITSIWYGVDPMMEKYPNIGAYIYCHGNPIKLVDPDGRDDFFNFGGILVKNSGQTNNIYVMVSGKPILITRLDLGNKANRQTVANIIGHYAAQIGISYYAKGGNPIGNNPIGTVGLSVNNNSKVLAFNQGNNIFVNKYKNKISSLLSNTYNLVNTLVHENTHKKGKYGFKNITNFEHAKVYSAQLEHASFSKTTSDFKEAVLNPMASYLKDAIIEDGVNDKRVFTLIEKANNDKRVFTLIEKANKAIKGSGFSLSFSRYSSDTAGFNIKINQQ</sequence>
<dbReference type="Proteomes" id="UP000297872">
    <property type="component" value="Unassembled WGS sequence"/>
</dbReference>
<evidence type="ECO:0000259" key="1">
    <source>
        <dbReference type="Pfam" id="PF15638"/>
    </source>
</evidence>
<protein>
    <recommendedName>
        <fullName evidence="1">Tox-MPTase2 domain-containing protein</fullName>
    </recommendedName>
</protein>
<comment type="caution">
    <text evidence="2">The sequence shown here is derived from an EMBL/GenBank/DDBJ whole genome shotgun (WGS) entry which is preliminary data.</text>
</comment>
<dbReference type="EMBL" id="SGVY01000089">
    <property type="protein sequence ID" value="TFH69780.1"/>
    <property type="molecule type" value="Genomic_DNA"/>
</dbReference>
<keyword evidence="3" id="KW-1185">Reference proteome</keyword>
<reference evidence="2 3" key="1">
    <citation type="submission" date="2019-02" db="EMBL/GenBank/DDBJ databases">
        <title>Draft Genome Sequence of the Prevotella sp. BCRC 81118, Isolated from Human Feces.</title>
        <authorList>
            <person name="Huang C.-H."/>
        </authorList>
    </citation>
    <scope>NUCLEOTIDE SEQUENCE [LARGE SCALE GENOMIC DNA]</scope>
    <source>
        <strain evidence="2 3">BCRC 81118</strain>
    </source>
</reference>
<dbReference type="AlphaFoldDB" id="A0A4Y8UM86"/>
<gene>
    <name evidence="2" type="ORF">EXN75_16715</name>
</gene>
<evidence type="ECO:0000313" key="3">
    <source>
        <dbReference type="Proteomes" id="UP000297872"/>
    </source>
</evidence>
<accession>A0A4Y8UM86</accession>
<name>A0A4Y8UM86_9BACT</name>
<dbReference type="Pfam" id="PF15638">
    <property type="entry name" value="Tox-MPTase2"/>
    <property type="match status" value="1"/>
</dbReference>
<feature type="domain" description="Tox-MPTase2" evidence="1">
    <location>
        <begin position="42"/>
        <end position="222"/>
    </location>
</feature>
<proteinExistence type="predicted"/>
<dbReference type="Gene3D" id="2.180.10.10">
    <property type="entry name" value="RHS repeat-associated core"/>
    <property type="match status" value="1"/>
</dbReference>
<evidence type="ECO:0000313" key="2">
    <source>
        <dbReference type="EMBL" id="TFH69780.1"/>
    </source>
</evidence>
<dbReference type="InterPro" id="IPR028914">
    <property type="entry name" value="Tox-MPTase2_dom"/>
</dbReference>
<organism evidence="2 3">
    <name type="scientific">Segatella hominis</name>
    <dbReference type="NCBI Taxonomy" id="2518605"/>
    <lineage>
        <taxon>Bacteria</taxon>
        <taxon>Pseudomonadati</taxon>
        <taxon>Bacteroidota</taxon>
        <taxon>Bacteroidia</taxon>
        <taxon>Bacteroidales</taxon>
        <taxon>Prevotellaceae</taxon>
        <taxon>Segatella</taxon>
    </lineage>
</organism>